<evidence type="ECO:0000256" key="1">
    <source>
        <dbReference type="SAM" id="SignalP"/>
    </source>
</evidence>
<dbReference type="AlphaFoldDB" id="A0A9Q9JHB4"/>
<dbReference type="PROSITE" id="PS51257">
    <property type="entry name" value="PROKAR_LIPOPROTEIN"/>
    <property type="match status" value="1"/>
</dbReference>
<feature type="signal peptide" evidence="1">
    <location>
        <begin position="1"/>
        <end position="20"/>
    </location>
</feature>
<reference evidence="3 5" key="2">
    <citation type="submission" date="2024-02" db="EMBL/GenBank/DDBJ databases">
        <title>Tn5403 promotes plasmid rearrangements and degradation of the Klebsiella pneumoniae carbapenemase (KPC) transposon Tn4401.</title>
        <authorList>
            <person name="Sheppard A.E."/>
            <person name="Barry K.E."/>
            <person name="Parikh H.I."/>
            <person name="Vegesana K."/>
            <person name="Sebra R."/>
            <person name="George S."/>
            <person name="Sanderson N.D."/>
            <person name="Stoesser N."/>
            <person name="Eyre D.W."/>
            <person name="Crook D.W."/>
            <person name="Walker A.S."/>
            <person name="Mathers A.J."/>
        </authorList>
    </citation>
    <scope>NUCLEOTIDE SEQUENCE [LARGE SCALE GENOMIC DNA]</scope>
    <source>
        <strain evidence="3 5">CAV1921</strain>
    </source>
</reference>
<dbReference type="Proteomes" id="UP001064206">
    <property type="component" value="Chromosome"/>
</dbReference>
<proteinExistence type="predicted"/>
<evidence type="ECO:0000313" key="4">
    <source>
        <dbReference type="Proteomes" id="UP001064206"/>
    </source>
</evidence>
<gene>
    <name evidence="3" type="ORF">LM286_12685</name>
    <name evidence="2" type="ORF">N2J37_14000</name>
</gene>
<evidence type="ECO:0008006" key="6">
    <source>
        <dbReference type="Google" id="ProtNLM"/>
    </source>
</evidence>
<protein>
    <recommendedName>
        <fullName evidence="6">Lipoprotein</fullName>
    </recommendedName>
</protein>
<accession>A0A9Q9JHB4</accession>
<dbReference type="EMBL" id="CP145163">
    <property type="protein sequence ID" value="WWC14099.1"/>
    <property type="molecule type" value="Genomic_DNA"/>
</dbReference>
<sequence length="172" mass="18782">MKKLLAVALGAFLISGCANNVGLNPETNVSKFDGVKTVTIQPHGADCCMSIGAFWTEKVPDMAVLNLTTYVKYMNLEGAELRVDDKIIKLQPVDTLTKFEQMLPGDNAVNMPTSTRGFALSLSDLKQIMTAKTSMIRLTTLSDGAIVGTIKDGQNDTKAYYAMQRFLQQIPQ</sequence>
<dbReference type="Proteomes" id="UP001350972">
    <property type="component" value="Chromosome"/>
</dbReference>
<keyword evidence="5" id="KW-1185">Reference proteome</keyword>
<reference evidence="2" key="1">
    <citation type="submission" date="2022-09" db="EMBL/GenBank/DDBJ databases">
        <title>Multidrug resistance Raoultella ornithinolytica Strain MQB_Silv_108.</title>
        <authorList>
            <person name="Quintela-Baluja M."/>
        </authorList>
    </citation>
    <scope>NUCLEOTIDE SEQUENCE</scope>
    <source>
        <strain evidence="2">MQB_Silv_108</strain>
    </source>
</reference>
<dbReference type="EMBL" id="CP104450">
    <property type="protein sequence ID" value="UXE40773.1"/>
    <property type="molecule type" value="Genomic_DNA"/>
</dbReference>
<evidence type="ECO:0000313" key="5">
    <source>
        <dbReference type="Proteomes" id="UP001350972"/>
    </source>
</evidence>
<dbReference type="RefSeq" id="WP_099144397.1">
    <property type="nucleotide sequence ID" value="NZ_CP023888.1"/>
</dbReference>
<evidence type="ECO:0000313" key="3">
    <source>
        <dbReference type="EMBL" id="WWC14099.1"/>
    </source>
</evidence>
<keyword evidence="1" id="KW-0732">Signal</keyword>
<organism evidence="2 4">
    <name type="scientific">Raoultella ornithinolytica</name>
    <name type="common">Klebsiella ornithinolytica</name>
    <dbReference type="NCBI Taxonomy" id="54291"/>
    <lineage>
        <taxon>Bacteria</taxon>
        <taxon>Pseudomonadati</taxon>
        <taxon>Pseudomonadota</taxon>
        <taxon>Gammaproteobacteria</taxon>
        <taxon>Enterobacterales</taxon>
        <taxon>Enterobacteriaceae</taxon>
        <taxon>Klebsiella/Raoultella group</taxon>
        <taxon>Raoultella</taxon>
    </lineage>
</organism>
<name>A0A9Q9JHB4_RAOOR</name>
<feature type="chain" id="PRO_5040162616" description="Lipoprotein" evidence="1">
    <location>
        <begin position="21"/>
        <end position="172"/>
    </location>
</feature>
<evidence type="ECO:0000313" key="2">
    <source>
        <dbReference type="EMBL" id="UXE40773.1"/>
    </source>
</evidence>